<dbReference type="GeneID" id="26516083"/>
<keyword evidence="2" id="KW-1185">Reference proteome</keyword>
<gene>
    <name evidence="1" type="ORF">BPPAER656_00300</name>
</gene>
<evidence type="ECO:0000313" key="2">
    <source>
        <dbReference type="Proteomes" id="UP000201818"/>
    </source>
</evidence>
<evidence type="ECO:0000313" key="1">
    <source>
        <dbReference type="EMBL" id="ALP47851.1"/>
    </source>
</evidence>
<organism evidence="1 2">
    <name type="scientific">Pseudomonas phage YMC11/02/R656</name>
    <dbReference type="NCBI Taxonomy" id="1755689"/>
    <lineage>
        <taxon>Viruses</taxon>
        <taxon>Duplodnaviria</taxon>
        <taxon>Heunggongvirae</taxon>
        <taxon>Uroviricota</taxon>
        <taxon>Caudoviricetes</taxon>
        <taxon>Bugaksanvirus</taxon>
        <taxon>Bugaksanvirus R656</taxon>
    </lineage>
</organism>
<dbReference type="EMBL" id="KT968831">
    <property type="protein sequence ID" value="ALP47851.1"/>
    <property type="molecule type" value="Genomic_DNA"/>
</dbReference>
<protein>
    <submittedName>
        <fullName evidence="1">Uncharacterized protein</fullName>
    </submittedName>
</protein>
<proteinExistence type="predicted"/>
<dbReference type="Proteomes" id="UP000201818">
    <property type="component" value="Segment"/>
</dbReference>
<accession>A0A0S2SY23</accession>
<dbReference type="RefSeq" id="YP_009187427.1">
    <property type="nucleotide sequence ID" value="NC_028657.1"/>
</dbReference>
<dbReference type="KEGG" id="vg:26516083"/>
<name>A0A0S2SY23_9CAUD</name>
<reference evidence="1 2" key="1">
    <citation type="submission" date="2015-10" db="EMBL/GenBank/DDBJ databases">
        <title>Complete Genome Sequence of the Pseudomonas phage YMC11/02/R656_PAE_BP.</title>
        <authorList>
            <person name="Jeon J."/>
            <person name="Yong D."/>
            <person name="Lee K."/>
        </authorList>
    </citation>
    <scope>NUCLEOTIDE SEQUENCE [LARGE SCALE GENOMIC DNA]</scope>
</reference>
<sequence length="75" mass="8550">MSYSVEKVMRVYDDKEGVYIEVRQHPDAPDSGLEIHTTGNQACIDWYGEQRIVLNSREHALALARAITEMAEMIP</sequence>